<dbReference type="EMBL" id="SRYA01000072">
    <property type="protein sequence ID" value="TGY91059.1"/>
    <property type="molecule type" value="Genomic_DNA"/>
</dbReference>
<evidence type="ECO:0000313" key="2">
    <source>
        <dbReference type="Proteomes" id="UP000304953"/>
    </source>
</evidence>
<protein>
    <submittedName>
        <fullName evidence="1">SON protein</fullName>
    </submittedName>
</protein>
<accession>A0AC61RPY4</accession>
<comment type="caution">
    <text evidence="1">The sequence shown here is derived from an EMBL/GenBank/DDBJ whole genome shotgun (WGS) entry which is preliminary data.</text>
</comment>
<proteinExistence type="predicted"/>
<organism evidence="1 2">
    <name type="scientific">Petralouisia muris</name>
    <dbReference type="NCBI Taxonomy" id="3032872"/>
    <lineage>
        <taxon>Bacteria</taxon>
        <taxon>Bacillati</taxon>
        <taxon>Bacillota</taxon>
        <taxon>Clostridia</taxon>
        <taxon>Lachnospirales</taxon>
        <taxon>Lachnospiraceae</taxon>
        <taxon>Petralouisia</taxon>
    </lineage>
</organism>
<evidence type="ECO:0000313" key="1">
    <source>
        <dbReference type="EMBL" id="TGY91059.1"/>
    </source>
</evidence>
<name>A0AC61RPY4_9FIRM</name>
<gene>
    <name evidence="1" type="ORF">E5329_22970</name>
</gene>
<reference evidence="1" key="1">
    <citation type="submission" date="2019-04" db="EMBL/GenBank/DDBJ databases">
        <title>Microbes associate with the intestines of laboratory mice.</title>
        <authorList>
            <person name="Navarre W."/>
            <person name="Wong E."/>
            <person name="Huang K."/>
            <person name="Tropini C."/>
            <person name="Ng K."/>
            <person name="Yu B."/>
        </authorList>
    </citation>
    <scope>NUCLEOTIDE SEQUENCE</scope>
    <source>
        <strain evidence="1">NM01_1-7b</strain>
    </source>
</reference>
<dbReference type="Proteomes" id="UP000304953">
    <property type="component" value="Unassembled WGS sequence"/>
</dbReference>
<keyword evidence="2" id="KW-1185">Reference proteome</keyword>
<sequence length="161" mass="18471">MVKERNYIVETLKSSGIKSQVYTNMKKLKQGNEVHVGAVLRNGETFTRSGSKRKFVDQEGRRKRRVKLWDRNTSLHVVIADTSEEKVEEILEEFLRNLKKGIDVDGNWVNIVVGEADWVEEGDSILKAKVAVQFDITFEGGIYEDRDIKPMDILALSDKEE</sequence>